<feature type="transmembrane region" description="Helical" evidence="1">
    <location>
        <begin position="38"/>
        <end position="65"/>
    </location>
</feature>
<sequence length="220" mass="25889">MKRLSENRQDIIKHGAFMGCVMFILTTVYLGIQKDKEFALSVLPYLGLFLVGYVLIGMFFFFIYYRREREQKDGFLKYCMKGISGIYWLDHVFILLLGIGALLSDQTPIRMILLLDAGVMIGFLILDYAYISKCADEFNHTFKPKRVMLVDLDECPKSVEAFCIEIERYCIKNGRSLKFVKREKPAEIYMDNEHYMVELDSFYQRFGPMYALKFIQIKDR</sequence>
<evidence type="ECO:0000256" key="1">
    <source>
        <dbReference type="SAM" id="Phobius"/>
    </source>
</evidence>
<protein>
    <recommendedName>
        <fullName evidence="3">DUF4318 domain-containing protein</fullName>
    </recommendedName>
</protein>
<gene>
    <name evidence="2" type="ORF">BHLFYP23_00222</name>
</gene>
<name>A0A6N2U225_BLAHA</name>
<reference evidence="2" key="1">
    <citation type="submission" date="2019-11" db="EMBL/GenBank/DDBJ databases">
        <authorList>
            <person name="Feng L."/>
        </authorList>
    </citation>
    <scope>NUCLEOTIDE SEQUENCE</scope>
    <source>
        <strain evidence="2">BhanseniiLFYP23</strain>
    </source>
</reference>
<keyword evidence="1" id="KW-1133">Transmembrane helix</keyword>
<organism evidence="2">
    <name type="scientific">Blautia hansenii</name>
    <name type="common">Ruminococcus hansenii</name>
    <dbReference type="NCBI Taxonomy" id="1322"/>
    <lineage>
        <taxon>Bacteria</taxon>
        <taxon>Bacillati</taxon>
        <taxon>Bacillota</taxon>
        <taxon>Clostridia</taxon>
        <taxon>Lachnospirales</taxon>
        <taxon>Lachnospiraceae</taxon>
        <taxon>Blautia</taxon>
    </lineage>
</organism>
<proteinExistence type="predicted"/>
<keyword evidence="1" id="KW-0472">Membrane</keyword>
<evidence type="ECO:0000313" key="2">
    <source>
        <dbReference type="EMBL" id="VYT11758.1"/>
    </source>
</evidence>
<keyword evidence="1" id="KW-0812">Transmembrane</keyword>
<accession>A0A6N2U225</accession>
<dbReference type="EMBL" id="CACRSY010000012">
    <property type="protein sequence ID" value="VYT11758.1"/>
    <property type="molecule type" value="Genomic_DNA"/>
</dbReference>
<dbReference type="RefSeq" id="WP_022239814.1">
    <property type="nucleotide sequence ID" value="NZ_CACRSY010000012.1"/>
</dbReference>
<feature type="transmembrane region" description="Helical" evidence="1">
    <location>
        <begin position="12"/>
        <end position="32"/>
    </location>
</feature>
<feature type="transmembrane region" description="Helical" evidence="1">
    <location>
        <begin position="86"/>
        <end position="103"/>
    </location>
</feature>
<feature type="transmembrane region" description="Helical" evidence="1">
    <location>
        <begin position="109"/>
        <end position="131"/>
    </location>
</feature>
<evidence type="ECO:0008006" key="3">
    <source>
        <dbReference type="Google" id="ProtNLM"/>
    </source>
</evidence>
<dbReference type="AlphaFoldDB" id="A0A6N2U225"/>